<dbReference type="OrthoDB" id="1887033at2759"/>
<evidence type="ECO:0000313" key="4">
    <source>
        <dbReference type="EMBL" id="KAF9513334.1"/>
    </source>
</evidence>
<dbReference type="SUPFAM" id="SSF51445">
    <property type="entry name" value="(Trans)glycosidases"/>
    <property type="match status" value="1"/>
</dbReference>
<accession>A0A9P6AWJ8</accession>
<gene>
    <name evidence="4" type="ORF">BS47DRAFT_1372568</name>
</gene>
<dbReference type="GO" id="GO:0005576">
    <property type="term" value="C:extracellular region"/>
    <property type="evidence" value="ECO:0007669"/>
    <property type="project" value="TreeGrafter"/>
</dbReference>
<evidence type="ECO:0000256" key="1">
    <source>
        <dbReference type="ARBA" id="ARBA00005641"/>
    </source>
</evidence>
<dbReference type="InterPro" id="IPR050386">
    <property type="entry name" value="Glycosyl_hydrolase_5"/>
</dbReference>
<keyword evidence="2 4" id="KW-0378">Hydrolase</keyword>
<dbReference type="InterPro" id="IPR017853">
    <property type="entry name" value="GH"/>
</dbReference>
<protein>
    <submittedName>
        <fullName evidence="4">Glycoside hydrolase family 5 protein</fullName>
    </submittedName>
</protein>
<dbReference type="GO" id="GO:0046557">
    <property type="term" value="F:glucan endo-1,6-beta-glucosidase activity"/>
    <property type="evidence" value="ECO:0007669"/>
    <property type="project" value="TreeGrafter"/>
</dbReference>
<dbReference type="EMBL" id="MU128974">
    <property type="protein sequence ID" value="KAF9513334.1"/>
    <property type="molecule type" value="Genomic_DNA"/>
</dbReference>
<evidence type="ECO:0000313" key="5">
    <source>
        <dbReference type="Proteomes" id="UP000886523"/>
    </source>
</evidence>
<dbReference type="GO" id="GO:0009251">
    <property type="term" value="P:glucan catabolic process"/>
    <property type="evidence" value="ECO:0007669"/>
    <property type="project" value="TreeGrafter"/>
</dbReference>
<dbReference type="GO" id="GO:0009986">
    <property type="term" value="C:cell surface"/>
    <property type="evidence" value="ECO:0007669"/>
    <property type="project" value="TreeGrafter"/>
</dbReference>
<sequence length="453" mass="50434">MSTGDQECSVTPYSAPPIPDQVFPPFDRKQSSIYRYRQQQSVNLGSWFVQENWMVPSLFTCAAAPRAGEHDVASGWNNTTSSRQVLERHWDTFIQESDFAYLQSIGINTVRLPIGYWSLGPQFCVGTAFEDVMTVYENSWKRVLRAINTAGAYGIGVLVDLHGAPGSQNGQSHSGISDGQTTLFGNEDNINKTINTRALTAVRNVSPEAARFPFYIHDAFNLEKYSDYISKRTDFLVEDHHAYYVYTPSDMAESAQSHTKDVNTTISSSLRAASLANRRNLVVDEWSCALTARSLSQERDPMSAQRDFCTGQMNVYTDAAAGWGFWSYYKEDCETDGGWCFRKAVGQFLPQTKHPDAPYNPLAHMSPSQVAIARGYQDGFQTAKVFAQYGMSKLGFTGQYISDTLSELVAAGTIMQSEQITYETWFMKGLRDAEAEITAASSNTPVVYPGAHK</sequence>
<comment type="similarity">
    <text evidence="1">Belongs to the glycosyl hydrolase 5 (cellulase A) family.</text>
</comment>
<dbReference type="Proteomes" id="UP000886523">
    <property type="component" value="Unassembled WGS sequence"/>
</dbReference>
<dbReference type="Gene3D" id="3.20.20.80">
    <property type="entry name" value="Glycosidases"/>
    <property type="match status" value="2"/>
</dbReference>
<reference evidence="4" key="1">
    <citation type="journal article" date="2020" name="Nat. Commun.">
        <title>Large-scale genome sequencing of mycorrhizal fungi provides insights into the early evolution of symbiotic traits.</title>
        <authorList>
            <person name="Miyauchi S."/>
            <person name="Kiss E."/>
            <person name="Kuo A."/>
            <person name="Drula E."/>
            <person name="Kohler A."/>
            <person name="Sanchez-Garcia M."/>
            <person name="Morin E."/>
            <person name="Andreopoulos B."/>
            <person name="Barry K.W."/>
            <person name="Bonito G."/>
            <person name="Buee M."/>
            <person name="Carver A."/>
            <person name="Chen C."/>
            <person name="Cichocki N."/>
            <person name="Clum A."/>
            <person name="Culley D."/>
            <person name="Crous P.W."/>
            <person name="Fauchery L."/>
            <person name="Girlanda M."/>
            <person name="Hayes R.D."/>
            <person name="Keri Z."/>
            <person name="LaButti K."/>
            <person name="Lipzen A."/>
            <person name="Lombard V."/>
            <person name="Magnuson J."/>
            <person name="Maillard F."/>
            <person name="Murat C."/>
            <person name="Nolan M."/>
            <person name="Ohm R.A."/>
            <person name="Pangilinan J."/>
            <person name="Pereira M.F."/>
            <person name="Perotto S."/>
            <person name="Peter M."/>
            <person name="Pfister S."/>
            <person name="Riley R."/>
            <person name="Sitrit Y."/>
            <person name="Stielow J.B."/>
            <person name="Szollosi G."/>
            <person name="Zifcakova L."/>
            <person name="Stursova M."/>
            <person name="Spatafora J.W."/>
            <person name="Tedersoo L."/>
            <person name="Vaario L.M."/>
            <person name="Yamada A."/>
            <person name="Yan M."/>
            <person name="Wang P."/>
            <person name="Xu J."/>
            <person name="Bruns T."/>
            <person name="Baldrian P."/>
            <person name="Vilgalys R."/>
            <person name="Dunand C."/>
            <person name="Henrissat B."/>
            <person name="Grigoriev I.V."/>
            <person name="Hibbett D."/>
            <person name="Nagy L.G."/>
            <person name="Martin F.M."/>
        </authorList>
    </citation>
    <scope>NUCLEOTIDE SEQUENCE</scope>
    <source>
        <strain evidence="4">UP504</strain>
    </source>
</reference>
<dbReference type="AlphaFoldDB" id="A0A9P6AWJ8"/>
<comment type="caution">
    <text evidence="4">The sequence shown here is derived from an EMBL/GenBank/DDBJ whole genome shotgun (WGS) entry which is preliminary data.</text>
</comment>
<keyword evidence="3" id="KW-0326">Glycosidase</keyword>
<keyword evidence="5" id="KW-1185">Reference proteome</keyword>
<evidence type="ECO:0000256" key="3">
    <source>
        <dbReference type="ARBA" id="ARBA00023295"/>
    </source>
</evidence>
<organism evidence="4 5">
    <name type="scientific">Hydnum rufescens UP504</name>
    <dbReference type="NCBI Taxonomy" id="1448309"/>
    <lineage>
        <taxon>Eukaryota</taxon>
        <taxon>Fungi</taxon>
        <taxon>Dikarya</taxon>
        <taxon>Basidiomycota</taxon>
        <taxon>Agaricomycotina</taxon>
        <taxon>Agaricomycetes</taxon>
        <taxon>Cantharellales</taxon>
        <taxon>Hydnaceae</taxon>
        <taxon>Hydnum</taxon>
    </lineage>
</organism>
<evidence type="ECO:0000256" key="2">
    <source>
        <dbReference type="ARBA" id="ARBA00022801"/>
    </source>
</evidence>
<proteinExistence type="inferred from homology"/>
<dbReference type="PANTHER" id="PTHR31297">
    <property type="entry name" value="GLUCAN ENDO-1,6-BETA-GLUCOSIDASE B"/>
    <property type="match status" value="1"/>
</dbReference>
<name>A0A9P6AWJ8_9AGAM</name>
<dbReference type="PANTHER" id="PTHR31297:SF43">
    <property type="entry name" value="GLUCAN 1,3-BETA-GLUCOSIDASE 3"/>
    <property type="match status" value="1"/>
</dbReference>